<evidence type="ECO:0000256" key="4">
    <source>
        <dbReference type="ARBA" id="ARBA00022692"/>
    </source>
</evidence>
<evidence type="ECO:0000313" key="10">
    <source>
        <dbReference type="EMBL" id="SON54810.1"/>
    </source>
</evidence>
<keyword evidence="5 8" id="KW-1133">Transmembrane helix</keyword>
<dbReference type="NCBIfam" id="TIGR03025">
    <property type="entry name" value="EPS_sugtrans"/>
    <property type="match status" value="1"/>
</dbReference>
<evidence type="ECO:0000256" key="2">
    <source>
        <dbReference type="ARBA" id="ARBA00006464"/>
    </source>
</evidence>
<comment type="subcellular location">
    <subcellularLocation>
        <location evidence="1">Membrane</location>
        <topology evidence="1">Multi-pass membrane protein</topology>
    </subcellularLocation>
</comment>
<dbReference type="KEGG" id="hdi:HDIA_1269"/>
<dbReference type="EC" id="2.7.8.31" evidence="10"/>
<feature type="transmembrane region" description="Helical" evidence="8">
    <location>
        <begin position="92"/>
        <end position="112"/>
    </location>
</feature>
<dbReference type="Pfam" id="PF13727">
    <property type="entry name" value="CoA_binding_3"/>
    <property type="match status" value="1"/>
</dbReference>
<keyword evidence="3 10" id="KW-0808">Transferase</keyword>
<dbReference type="Gene3D" id="3.40.50.720">
    <property type="entry name" value="NAD(P)-binding Rossmann-like Domain"/>
    <property type="match status" value="1"/>
</dbReference>
<name>A0A2C9D3G6_9HYPH</name>
<evidence type="ECO:0000259" key="9">
    <source>
        <dbReference type="Pfam" id="PF02397"/>
    </source>
</evidence>
<protein>
    <submittedName>
        <fullName evidence="10">UDP-glucose:undecaprenyl-phosphate glucose-1-phosphate transferase</fullName>
        <ecNumber evidence="10">2.7.8.31</ecNumber>
    </submittedName>
</protein>
<keyword evidence="7" id="KW-0270">Exopolysaccharide synthesis</keyword>
<dbReference type="GO" id="GO:0089702">
    <property type="term" value="F:undecaprenyl-phosphate glucose phosphotransferase activity"/>
    <property type="evidence" value="ECO:0007669"/>
    <property type="project" value="UniProtKB-EC"/>
</dbReference>
<feature type="transmembrane region" description="Helical" evidence="8">
    <location>
        <begin position="328"/>
        <end position="349"/>
    </location>
</feature>
<proteinExistence type="inferred from homology"/>
<dbReference type="Proteomes" id="UP000223606">
    <property type="component" value="Chromosome 1"/>
</dbReference>
<dbReference type="InterPro" id="IPR003362">
    <property type="entry name" value="Bact_transf"/>
</dbReference>
<dbReference type="OrthoDB" id="9808602at2"/>
<dbReference type="EMBL" id="LT960614">
    <property type="protein sequence ID" value="SON54810.1"/>
    <property type="molecule type" value="Genomic_DNA"/>
</dbReference>
<dbReference type="AlphaFoldDB" id="A0A2C9D3G6"/>
<feature type="domain" description="Bacterial sugar transferase" evidence="9">
    <location>
        <begin position="323"/>
        <end position="511"/>
    </location>
</feature>
<dbReference type="PANTHER" id="PTHR30576">
    <property type="entry name" value="COLANIC BIOSYNTHESIS UDP-GLUCOSE LIPID CARRIER TRANSFERASE"/>
    <property type="match status" value="1"/>
</dbReference>
<evidence type="ECO:0000256" key="6">
    <source>
        <dbReference type="ARBA" id="ARBA00023136"/>
    </source>
</evidence>
<reference evidence="11" key="1">
    <citation type="submission" date="2017-09" db="EMBL/GenBank/DDBJ databases">
        <title>Genome sequence of Nannocystis excedens DSM 71.</title>
        <authorList>
            <person name="Blom J."/>
        </authorList>
    </citation>
    <scope>NUCLEOTIDE SEQUENCE [LARGE SCALE GENOMIC DNA]</scope>
    <source>
        <strain evidence="11">type strain: E19</strain>
    </source>
</reference>
<gene>
    <name evidence="10" type="primary">wcaJ_1</name>
    <name evidence="10" type="ORF">HDIA_1269</name>
</gene>
<dbReference type="PANTHER" id="PTHR30576:SF0">
    <property type="entry name" value="UNDECAPRENYL-PHOSPHATE N-ACETYLGALACTOSAMINYL 1-PHOSPHATE TRANSFERASE-RELATED"/>
    <property type="match status" value="1"/>
</dbReference>
<evidence type="ECO:0000256" key="5">
    <source>
        <dbReference type="ARBA" id="ARBA00022989"/>
    </source>
</evidence>
<accession>A0A2C9D3G6</accession>
<evidence type="ECO:0000313" key="11">
    <source>
        <dbReference type="Proteomes" id="UP000223606"/>
    </source>
</evidence>
<dbReference type="InterPro" id="IPR017475">
    <property type="entry name" value="EPS_sugar_tfrase"/>
</dbReference>
<dbReference type="Pfam" id="PF02397">
    <property type="entry name" value="Bac_transf"/>
    <property type="match status" value="1"/>
</dbReference>
<sequence>MTMQDSTSAPLARLVGTSAEAPASDRRAIDSRKVVLGNKARSVAMSFREEAISPSIVSGIAAILDFLLMIAIGIVGLKVWTDDFSSITQSQFGPLIGVPILTVFGIQVIQDYSIGAIRQGIRRVGRSIVVLLLTISALLALMFVGEVGIAMPRDWLLIWAASQLASLVLSSLIVTSLVRHWTHQGRLQTRAVIVGGGAPAEDLIKAVERNGRNELKILGIFDDRKDDRSPENTAGYPKLGNVAELEVFARLAAIDMVIVSIPLSAEARLLQILKRLWVLPVNIRLSALSSRIKLRPRAYSYIAGVPFLDVFDKPIVGWDRIAKRIFDVVFASLALVVFSPVMIAAAAAVKLNSPGPVFFRQKRYGFNNEVVSVLKFRSMYQEMADPKAERVVTRDDTRVTTVGRLMRRTSIDELPQLINVLKGELSLVGPRPHAVNAHTAHKLWEEVVDGYFARHRVKPGVTGWAQINGLRGEIDKPEKIQERVQYDLEYIDNWSILFDLYILFLTPIRILNQENAY</sequence>
<dbReference type="GO" id="GO:0000271">
    <property type="term" value="P:polysaccharide biosynthetic process"/>
    <property type="evidence" value="ECO:0007669"/>
    <property type="project" value="UniProtKB-KW"/>
</dbReference>
<evidence type="ECO:0000256" key="7">
    <source>
        <dbReference type="ARBA" id="ARBA00023169"/>
    </source>
</evidence>
<dbReference type="GO" id="GO:0016020">
    <property type="term" value="C:membrane"/>
    <property type="evidence" value="ECO:0007669"/>
    <property type="project" value="UniProtKB-SubCell"/>
</dbReference>
<comment type="similarity">
    <text evidence="2">Belongs to the bacterial sugar transferase family.</text>
</comment>
<feature type="transmembrane region" description="Helical" evidence="8">
    <location>
        <begin position="124"/>
        <end position="144"/>
    </location>
</feature>
<organism evidence="10 11">
    <name type="scientific">Hartmannibacter diazotrophicus</name>
    <dbReference type="NCBI Taxonomy" id="1482074"/>
    <lineage>
        <taxon>Bacteria</taxon>
        <taxon>Pseudomonadati</taxon>
        <taxon>Pseudomonadota</taxon>
        <taxon>Alphaproteobacteria</taxon>
        <taxon>Hyphomicrobiales</taxon>
        <taxon>Pleomorphomonadaceae</taxon>
        <taxon>Hartmannibacter</taxon>
    </lineage>
</organism>
<evidence type="ECO:0000256" key="8">
    <source>
        <dbReference type="SAM" id="Phobius"/>
    </source>
</evidence>
<keyword evidence="4 8" id="KW-0812">Transmembrane</keyword>
<evidence type="ECO:0000256" key="1">
    <source>
        <dbReference type="ARBA" id="ARBA00004141"/>
    </source>
</evidence>
<feature type="transmembrane region" description="Helical" evidence="8">
    <location>
        <begin position="156"/>
        <end position="178"/>
    </location>
</feature>
<feature type="transmembrane region" description="Helical" evidence="8">
    <location>
        <begin position="56"/>
        <end position="80"/>
    </location>
</feature>
<keyword evidence="11" id="KW-1185">Reference proteome</keyword>
<dbReference type="RefSeq" id="WP_099555398.1">
    <property type="nucleotide sequence ID" value="NZ_LT960614.1"/>
</dbReference>
<evidence type="ECO:0000256" key="3">
    <source>
        <dbReference type="ARBA" id="ARBA00022679"/>
    </source>
</evidence>
<dbReference type="InterPro" id="IPR017473">
    <property type="entry name" value="Undecaprenyl-P_gluc_Ptfrase"/>
</dbReference>
<keyword evidence="6 8" id="KW-0472">Membrane</keyword>
<dbReference type="NCBIfam" id="TIGR03023">
    <property type="entry name" value="WcaJ_sugtrans"/>
    <property type="match status" value="1"/>
</dbReference>